<evidence type="ECO:0000313" key="5">
    <source>
        <dbReference type="Proteomes" id="UP001139293"/>
    </source>
</evidence>
<dbReference type="EMBL" id="JAKILB010000019">
    <property type="protein sequence ID" value="MCL1140814.1"/>
    <property type="molecule type" value="Genomic_DNA"/>
</dbReference>
<dbReference type="GO" id="GO:0140662">
    <property type="term" value="F:ATP-dependent protein folding chaperone"/>
    <property type="evidence" value="ECO:0007669"/>
    <property type="project" value="InterPro"/>
</dbReference>
<evidence type="ECO:0000256" key="3">
    <source>
        <dbReference type="ARBA" id="ARBA00022840"/>
    </source>
</evidence>
<dbReference type="PROSITE" id="PS00329">
    <property type="entry name" value="HSP70_2"/>
    <property type="match status" value="1"/>
</dbReference>
<dbReference type="GO" id="GO:0005524">
    <property type="term" value="F:ATP binding"/>
    <property type="evidence" value="ECO:0007669"/>
    <property type="project" value="UniProtKB-KW"/>
</dbReference>
<sequence>MFVGFDYGSANCAIGVIENGEVRLVPLSADSKYLSSTLYAMDRELIAEAVLKQLPQAEQAEYARMRAAQLSRGAAARRELDLLPNEQAVFVGEQAIEAYLDMPDEGFYVRSPKSFLGASGLHDSQIALFEDIVTLMMMHIKKQAEKSLANGASVITHAVIGRPVNFQGIGGEQSNIQAETILSLAAKRAGFTEVDFLFEPLAAGMDYEASLQEDVTVLVVDVGGGTTDCSMVKMGPSHIDNRDRSQDFLGHSGQRIGGNDLDIALSMASFMPHLGLGSLMTNKLPVPSKPFWNAVAVNDISAQRDFSALASKKLIEDLIKDAQSPDLIKRLLKVQKEQLGYKLVRSAEQSKIALSDHNSVDTPLDYIDNGLHAKVSEADFENAITMPLSKVEALMREALEQSGVMPDRIYVTGGTARSPAIYKRISGLFPEIPIVVGDHFGSVTAGLTRWAQRVFA</sequence>
<reference evidence="4" key="1">
    <citation type="submission" date="2022-01" db="EMBL/GenBank/DDBJ databases">
        <title>Whole genome-based taxonomy of the Shewanellaceae.</title>
        <authorList>
            <person name="Martin-Rodriguez A.J."/>
        </authorList>
    </citation>
    <scope>NUCLEOTIDE SEQUENCE</scope>
    <source>
        <strain evidence="4">KCTC 23973</strain>
    </source>
</reference>
<dbReference type="InterPro" id="IPR013126">
    <property type="entry name" value="Hsp_70_fam"/>
</dbReference>
<comment type="caution">
    <text evidence="4">The sequence shown here is derived from an EMBL/GenBank/DDBJ whole genome shotgun (WGS) entry which is preliminary data.</text>
</comment>
<name>A0A9X1ZEF5_9GAMM</name>
<evidence type="ECO:0000256" key="1">
    <source>
        <dbReference type="ARBA" id="ARBA00007381"/>
    </source>
</evidence>
<dbReference type="PANTHER" id="PTHR19375">
    <property type="entry name" value="HEAT SHOCK PROTEIN 70KDA"/>
    <property type="match status" value="1"/>
</dbReference>
<keyword evidence="3" id="KW-0067">ATP-binding</keyword>
<keyword evidence="5" id="KW-1185">Reference proteome</keyword>
<dbReference type="Proteomes" id="UP001139293">
    <property type="component" value="Unassembled WGS sequence"/>
</dbReference>
<protein>
    <submittedName>
        <fullName evidence="4">Molecular chaperone</fullName>
    </submittedName>
</protein>
<dbReference type="CDD" id="cd10231">
    <property type="entry name" value="ASKHA_NBD_HSP70_YegD-like"/>
    <property type="match status" value="1"/>
</dbReference>
<organism evidence="4 5">
    <name type="scientific">Shewanella pneumatophori</name>
    <dbReference type="NCBI Taxonomy" id="314092"/>
    <lineage>
        <taxon>Bacteria</taxon>
        <taxon>Pseudomonadati</taxon>
        <taxon>Pseudomonadota</taxon>
        <taxon>Gammaproteobacteria</taxon>
        <taxon>Alteromonadales</taxon>
        <taxon>Shewanellaceae</taxon>
        <taxon>Shewanella</taxon>
    </lineage>
</organism>
<evidence type="ECO:0000313" key="4">
    <source>
        <dbReference type="EMBL" id="MCL1140814.1"/>
    </source>
</evidence>
<dbReference type="Gene3D" id="3.90.640.10">
    <property type="entry name" value="Actin, Chain A, domain 4"/>
    <property type="match status" value="1"/>
</dbReference>
<comment type="similarity">
    <text evidence="1">Belongs to the heat shock protein 70 family.</text>
</comment>
<dbReference type="InterPro" id="IPR018181">
    <property type="entry name" value="Heat_shock_70_CS"/>
</dbReference>
<dbReference type="Gene3D" id="3.30.420.40">
    <property type="match status" value="2"/>
</dbReference>
<dbReference type="InterPro" id="IPR042054">
    <property type="entry name" value="YegD-like"/>
</dbReference>
<dbReference type="InterPro" id="IPR043129">
    <property type="entry name" value="ATPase_NBD"/>
</dbReference>
<dbReference type="RefSeq" id="WP_248951780.1">
    <property type="nucleotide sequence ID" value="NZ_JAKILB010000019.1"/>
</dbReference>
<dbReference type="Pfam" id="PF00012">
    <property type="entry name" value="HSP70"/>
    <property type="match status" value="2"/>
</dbReference>
<dbReference type="AlphaFoldDB" id="A0A9X1ZEF5"/>
<gene>
    <name evidence="4" type="primary">yegD</name>
    <name evidence="4" type="ORF">L2740_19940</name>
</gene>
<accession>A0A9X1ZEF5</accession>
<dbReference type="NCBIfam" id="NF008673">
    <property type="entry name" value="PRK11678.1"/>
    <property type="match status" value="1"/>
</dbReference>
<evidence type="ECO:0000256" key="2">
    <source>
        <dbReference type="ARBA" id="ARBA00022741"/>
    </source>
</evidence>
<keyword evidence="2" id="KW-0547">Nucleotide-binding</keyword>
<proteinExistence type="inferred from homology"/>
<dbReference type="SUPFAM" id="SSF53067">
    <property type="entry name" value="Actin-like ATPase domain"/>
    <property type="match status" value="2"/>
</dbReference>